<dbReference type="PANTHER" id="PTHR31321:SF33">
    <property type="entry name" value="PECTINESTERASE 8-RELATED"/>
    <property type="match status" value="1"/>
</dbReference>
<dbReference type="InterPro" id="IPR000070">
    <property type="entry name" value="Pectinesterase_cat"/>
</dbReference>
<keyword evidence="11" id="KW-1185">Reference proteome</keyword>
<dbReference type="EMBL" id="JACBKZ010000005">
    <property type="protein sequence ID" value="KAF5950349.1"/>
    <property type="molecule type" value="Genomic_DNA"/>
</dbReference>
<evidence type="ECO:0000256" key="6">
    <source>
        <dbReference type="ARBA" id="ARBA00047928"/>
    </source>
</evidence>
<dbReference type="Pfam" id="PF01095">
    <property type="entry name" value="Pectinesterase"/>
    <property type="match status" value="1"/>
</dbReference>
<evidence type="ECO:0000256" key="1">
    <source>
        <dbReference type="ARBA" id="ARBA00005184"/>
    </source>
</evidence>
<comment type="similarity">
    <text evidence="2">Belongs to the pectinesterase family.</text>
</comment>
<dbReference type="SUPFAM" id="SSF51126">
    <property type="entry name" value="Pectin lyase-like"/>
    <property type="match status" value="1"/>
</dbReference>
<organism evidence="10 11">
    <name type="scientific">Camellia sinensis</name>
    <name type="common">Tea plant</name>
    <name type="synonym">Thea sinensis</name>
    <dbReference type="NCBI Taxonomy" id="4442"/>
    <lineage>
        <taxon>Eukaryota</taxon>
        <taxon>Viridiplantae</taxon>
        <taxon>Streptophyta</taxon>
        <taxon>Embryophyta</taxon>
        <taxon>Tracheophyta</taxon>
        <taxon>Spermatophyta</taxon>
        <taxon>Magnoliopsida</taxon>
        <taxon>eudicotyledons</taxon>
        <taxon>Gunneridae</taxon>
        <taxon>Pentapetalae</taxon>
        <taxon>asterids</taxon>
        <taxon>Ericales</taxon>
        <taxon>Theaceae</taxon>
        <taxon>Camellia</taxon>
    </lineage>
</organism>
<dbReference type="UniPathway" id="UPA00545">
    <property type="reaction ID" value="UER00823"/>
</dbReference>
<dbReference type="EC" id="3.1.1.11" evidence="3 8"/>
<keyword evidence="4 8" id="KW-0378">Hydrolase</keyword>
<dbReference type="GO" id="GO:0045490">
    <property type="term" value="P:pectin catabolic process"/>
    <property type="evidence" value="ECO:0007669"/>
    <property type="project" value="UniProtKB-UniRule"/>
</dbReference>
<dbReference type="InterPro" id="IPR011050">
    <property type="entry name" value="Pectin_lyase_fold/virulence"/>
</dbReference>
<name>A0A7J7HCA4_CAMSI</name>
<evidence type="ECO:0000313" key="10">
    <source>
        <dbReference type="EMBL" id="KAF5950349.1"/>
    </source>
</evidence>
<keyword evidence="5 8" id="KW-0063">Aspartyl esterase</keyword>
<protein>
    <recommendedName>
        <fullName evidence="3 8">Pectinesterase</fullName>
        <ecNumber evidence="3 8">3.1.1.11</ecNumber>
    </recommendedName>
</protein>
<evidence type="ECO:0000259" key="9">
    <source>
        <dbReference type="Pfam" id="PF01095"/>
    </source>
</evidence>
<comment type="pathway">
    <text evidence="1 8">Glycan metabolism; pectin degradation; 2-dehydro-3-deoxy-D-gluconate from pectin: step 1/5.</text>
</comment>
<feature type="active site" evidence="7">
    <location>
        <position position="211"/>
    </location>
</feature>
<feature type="domain" description="Pectinesterase catalytic" evidence="9">
    <location>
        <begin position="136"/>
        <end position="265"/>
    </location>
</feature>
<evidence type="ECO:0000256" key="3">
    <source>
        <dbReference type="ARBA" id="ARBA00013229"/>
    </source>
</evidence>
<dbReference type="PANTHER" id="PTHR31321">
    <property type="entry name" value="ACYL-COA THIOESTER HYDROLASE YBHC-RELATED"/>
    <property type="match status" value="1"/>
</dbReference>
<comment type="catalytic activity">
    <reaction evidence="6 8">
        <text>[(1-&gt;4)-alpha-D-galacturonosyl methyl ester](n) + n H2O = [(1-&gt;4)-alpha-D-galacturonosyl](n) + n methanol + n H(+)</text>
        <dbReference type="Rhea" id="RHEA:22380"/>
        <dbReference type="Rhea" id="RHEA-COMP:14570"/>
        <dbReference type="Rhea" id="RHEA-COMP:14573"/>
        <dbReference type="ChEBI" id="CHEBI:15377"/>
        <dbReference type="ChEBI" id="CHEBI:15378"/>
        <dbReference type="ChEBI" id="CHEBI:17790"/>
        <dbReference type="ChEBI" id="CHEBI:140522"/>
        <dbReference type="ChEBI" id="CHEBI:140523"/>
        <dbReference type="EC" id="3.1.1.11"/>
    </reaction>
</comment>
<evidence type="ECO:0000256" key="4">
    <source>
        <dbReference type="ARBA" id="ARBA00022801"/>
    </source>
</evidence>
<comment type="caution">
    <text evidence="10">The sequence shown here is derived from an EMBL/GenBank/DDBJ whole genome shotgun (WGS) entry which is preliminary data.</text>
</comment>
<dbReference type="GO" id="GO:0030599">
    <property type="term" value="F:pectinesterase activity"/>
    <property type="evidence" value="ECO:0007669"/>
    <property type="project" value="UniProtKB-UniRule"/>
</dbReference>
<dbReference type="InterPro" id="IPR033131">
    <property type="entry name" value="Pectinesterase_Asp_AS"/>
</dbReference>
<dbReference type="InterPro" id="IPR012334">
    <property type="entry name" value="Pectin_lyas_fold"/>
</dbReference>
<evidence type="ECO:0000256" key="7">
    <source>
        <dbReference type="PROSITE-ProRule" id="PRU10040"/>
    </source>
</evidence>
<reference evidence="11" key="1">
    <citation type="journal article" date="2020" name="Nat. Commun.">
        <title>Genome assembly of wild tea tree DASZ reveals pedigree and selection history of tea varieties.</title>
        <authorList>
            <person name="Zhang W."/>
            <person name="Zhang Y."/>
            <person name="Qiu H."/>
            <person name="Guo Y."/>
            <person name="Wan H."/>
            <person name="Zhang X."/>
            <person name="Scossa F."/>
            <person name="Alseekh S."/>
            <person name="Zhang Q."/>
            <person name="Wang P."/>
            <person name="Xu L."/>
            <person name="Schmidt M.H."/>
            <person name="Jia X."/>
            <person name="Li D."/>
            <person name="Zhu A."/>
            <person name="Guo F."/>
            <person name="Chen W."/>
            <person name="Ni D."/>
            <person name="Usadel B."/>
            <person name="Fernie A.R."/>
            <person name="Wen W."/>
        </authorList>
    </citation>
    <scope>NUCLEOTIDE SEQUENCE [LARGE SCALE GENOMIC DNA]</scope>
    <source>
        <strain evidence="11">cv. G240</strain>
    </source>
</reference>
<evidence type="ECO:0000256" key="8">
    <source>
        <dbReference type="RuleBase" id="RU000589"/>
    </source>
</evidence>
<evidence type="ECO:0000256" key="5">
    <source>
        <dbReference type="ARBA" id="ARBA00023085"/>
    </source>
</evidence>
<dbReference type="GO" id="GO:0042545">
    <property type="term" value="P:cell wall modification"/>
    <property type="evidence" value="ECO:0007669"/>
    <property type="project" value="UniProtKB-UniRule"/>
</dbReference>
<dbReference type="Proteomes" id="UP000593564">
    <property type="component" value="Unassembled WGS sequence"/>
</dbReference>
<proteinExistence type="inferred from homology"/>
<evidence type="ECO:0000313" key="11">
    <source>
        <dbReference type="Proteomes" id="UP000593564"/>
    </source>
</evidence>
<accession>A0A7J7HCA4</accession>
<dbReference type="Gene3D" id="2.160.20.10">
    <property type="entry name" value="Single-stranded right-handed beta-helix, Pectin lyase-like"/>
    <property type="match status" value="1"/>
</dbReference>
<sequence>MLISQVPVNRGCWVTFSANIQPTDHTSTGVEYFKPSRSSDHQTKQEFDPQLQSISPSIFLIPHSDHHRKFWGREDGSFVPVLELNSRGAFALLAMSAKLLMILRTPMVSSSLIGEEVLFPSERFGIRAAVFRVSKTVGVGGKPFLSVEIEHLQAYDLENWNCAYQVIESVVMIAGDQAAFWGCGFFGAQDTLHDDRGHHYFKDCYIQGSIDFIFGNARSLYKLSSIANPVALGAKVINGVVTAHGRASKDESSGFAFVNCSVGGTGRIWLGRA</sequence>
<evidence type="ECO:0000256" key="2">
    <source>
        <dbReference type="ARBA" id="ARBA00008891"/>
    </source>
</evidence>
<dbReference type="PROSITE" id="PS00503">
    <property type="entry name" value="PECTINESTERASE_2"/>
    <property type="match status" value="1"/>
</dbReference>
<reference evidence="10 11" key="2">
    <citation type="submission" date="2020-07" db="EMBL/GenBank/DDBJ databases">
        <title>Genome assembly of wild tea tree DASZ reveals pedigree and selection history of tea varieties.</title>
        <authorList>
            <person name="Zhang W."/>
        </authorList>
    </citation>
    <scope>NUCLEOTIDE SEQUENCE [LARGE SCALE GENOMIC DNA]</scope>
    <source>
        <strain evidence="11">cv. G240</strain>
        <tissue evidence="10">Leaf</tissue>
    </source>
</reference>
<gene>
    <name evidence="10" type="ORF">HYC85_012342</name>
</gene>
<dbReference type="AlphaFoldDB" id="A0A7J7HCA4"/>